<dbReference type="SUPFAM" id="SSF52151">
    <property type="entry name" value="FabD/lysophospholipase-like"/>
    <property type="match status" value="1"/>
</dbReference>
<keyword evidence="2" id="KW-0597">Phosphoprotein</keyword>
<dbReference type="Gene3D" id="3.40.366.10">
    <property type="entry name" value="Malonyl-Coenzyme A Acyl Carrier Protein, domain 2"/>
    <property type="match status" value="1"/>
</dbReference>
<feature type="compositionally biased region" description="Low complexity" evidence="3">
    <location>
        <begin position="222"/>
        <end position="231"/>
    </location>
</feature>
<evidence type="ECO:0000313" key="5">
    <source>
        <dbReference type="EMBL" id="OSY50668.1"/>
    </source>
</evidence>
<name>A0A1Y2NUR7_STRFR</name>
<keyword evidence="5" id="KW-0012">Acyltransferase</keyword>
<sequence length="253" mass="26797">MAAVHGDAEAVLEALRAFPGVEVAAFNSPRVVTVSGPADVVARFREESGLRSQALVVSHAFHSALMEGAVAPFAEAVSGAVLSAPSVAFASSVTGGWHTAGSAVDPGHWARGIREPVRFAEAVALVGSVGAGVVWEIGSQPQLTSLARASWQGGEPVWLTTLRRDRVDQAEVHAALAAYANSGSGVVDWAGVHAGKGHRTTTLPTYPFNRQRYWVSPPTPTPGTTTPNHPQDPQDPQDRQHPHHRNERHQHHG</sequence>
<dbReference type="PANTHER" id="PTHR43775">
    <property type="entry name" value="FATTY ACID SYNTHASE"/>
    <property type="match status" value="1"/>
</dbReference>
<dbReference type="EC" id="2.3.1.41" evidence="5"/>
<dbReference type="SMART" id="SM00827">
    <property type="entry name" value="PKS_AT"/>
    <property type="match status" value="1"/>
</dbReference>
<keyword evidence="1" id="KW-0596">Phosphopantetheine</keyword>
<dbReference type="Gene3D" id="3.30.70.3290">
    <property type="match status" value="1"/>
</dbReference>
<dbReference type="InterPro" id="IPR014043">
    <property type="entry name" value="Acyl_transferase_dom"/>
</dbReference>
<evidence type="ECO:0000256" key="1">
    <source>
        <dbReference type="ARBA" id="ARBA00022450"/>
    </source>
</evidence>
<comment type="caution">
    <text evidence="5">The sequence shown here is derived from an EMBL/GenBank/DDBJ whole genome shotgun (WGS) entry which is preliminary data.</text>
</comment>
<dbReference type="GO" id="GO:0004315">
    <property type="term" value="F:3-oxoacyl-[acyl-carrier-protein] synthase activity"/>
    <property type="evidence" value="ECO:0007669"/>
    <property type="project" value="UniProtKB-EC"/>
</dbReference>
<organism evidence="5 6">
    <name type="scientific">Streptomyces fradiae ATCC 10745 = DSM 40063</name>
    <dbReference type="NCBI Taxonomy" id="1319510"/>
    <lineage>
        <taxon>Bacteria</taxon>
        <taxon>Bacillati</taxon>
        <taxon>Actinomycetota</taxon>
        <taxon>Actinomycetes</taxon>
        <taxon>Kitasatosporales</taxon>
        <taxon>Streptomycetaceae</taxon>
        <taxon>Streptomyces</taxon>
    </lineage>
</organism>
<feature type="compositionally biased region" description="Basic residues" evidence="3">
    <location>
        <begin position="241"/>
        <end position="253"/>
    </location>
</feature>
<evidence type="ECO:0000256" key="3">
    <source>
        <dbReference type="SAM" id="MobiDB-lite"/>
    </source>
</evidence>
<dbReference type="GO" id="GO:0071770">
    <property type="term" value="P:DIM/DIP cell wall layer assembly"/>
    <property type="evidence" value="ECO:0007669"/>
    <property type="project" value="TreeGrafter"/>
</dbReference>
<dbReference type="GO" id="GO:0005737">
    <property type="term" value="C:cytoplasm"/>
    <property type="evidence" value="ECO:0007669"/>
    <property type="project" value="TreeGrafter"/>
</dbReference>
<protein>
    <submittedName>
        <fullName evidence="5">Phenolphthiocerol synthesis polyketide synthase type I Pks15/1</fullName>
        <ecNumber evidence="5">2.3.1.41</ecNumber>
    </submittedName>
</protein>
<dbReference type="Proteomes" id="UP000194318">
    <property type="component" value="Unassembled WGS sequence"/>
</dbReference>
<evidence type="ECO:0000256" key="2">
    <source>
        <dbReference type="ARBA" id="ARBA00022553"/>
    </source>
</evidence>
<accession>A0A1Y2NUR7</accession>
<proteinExistence type="predicted"/>
<gene>
    <name evidence="5" type="ORF">BG846_03699</name>
</gene>
<keyword evidence="5" id="KW-0808">Transferase</keyword>
<dbReference type="GO" id="GO:0006633">
    <property type="term" value="P:fatty acid biosynthetic process"/>
    <property type="evidence" value="ECO:0007669"/>
    <property type="project" value="TreeGrafter"/>
</dbReference>
<dbReference type="InterPro" id="IPR001227">
    <property type="entry name" value="Ac_transferase_dom_sf"/>
</dbReference>
<reference evidence="5 6" key="1">
    <citation type="submission" date="2016-09" db="EMBL/GenBank/DDBJ databases">
        <title>Streptomyces fradiae DSM40063, a candidate organism with high potential of specific P450 cytochromes.</title>
        <authorList>
            <person name="Grumaz C."/>
            <person name="Vainshtein Y."/>
            <person name="Kirstahler P."/>
            <person name="Sohn K."/>
        </authorList>
    </citation>
    <scope>NUCLEOTIDE SEQUENCE [LARGE SCALE GENOMIC DNA]</scope>
    <source>
        <strain evidence="5 6">DSM 40063</strain>
    </source>
</reference>
<dbReference type="GO" id="GO:0004312">
    <property type="term" value="F:fatty acid synthase activity"/>
    <property type="evidence" value="ECO:0007669"/>
    <property type="project" value="TreeGrafter"/>
</dbReference>
<dbReference type="InterPro" id="IPR050091">
    <property type="entry name" value="PKS_NRPS_Biosynth_Enz"/>
</dbReference>
<dbReference type="PANTHER" id="PTHR43775:SF37">
    <property type="entry name" value="SI:DKEY-61P9.11"/>
    <property type="match status" value="1"/>
</dbReference>
<dbReference type="GO" id="GO:0005886">
    <property type="term" value="C:plasma membrane"/>
    <property type="evidence" value="ECO:0007669"/>
    <property type="project" value="TreeGrafter"/>
</dbReference>
<evidence type="ECO:0000313" key="6">
    <source>
        <dbReference type="Proteomes" id="UP000194318"/>
    </source>
</evidence>
<evidence type="ECO:0000259" key="4">
    <source>
        <dbReference type="SMART" id="SM00827"/>
    </source>
</evidence>
<dbReference type="EMBL" id="MIFZ01000276">
    <property type="protein sequence ID" value="OSY50668.1"/>
    <property type="molecule type" value="Genomic_DNA"/>
</dbReference>
<dbReference type="AlphaFoldDB" id="A0A1Y2NUR7"/>
<dbReference type="Pfam" id="PF00698">
    <property type="entry name" value="Acyl_transf_1"/>
    <property type="match status" value="1"/>
</dbReference>
<feature type="region of interest" description="Disordered" evidence="3">
    <location>
        <begin position="209"/>
        <end position="253"/>
    </location>
</feature>
<dbReference type="InterPro" id="IPR016035">
    <property type="entry name" value="Acyl_Trfase/lysoPLipase"/>
</dbReference>
<feature type="domain" description="Malonyl-CoA:ACP transacylase (MAT)" evidence="4">
    <location>
        <begin position="1"/>
        <end position="166"/>
    </location>
</feature>